<reference evidence="2 3" key="1">
    <citation type="submission" date="2017-09" db="EMBL/GenBank/DDBJ databases">
        <title>Large-scale bioinformatics analysis of Bacillus genomes uncovers conserved roles of natural products in bacterial physiology.</title>
        <authorList>
            <consortium name="Agbiome Team Llc"/>
            <person name="Bleich R.M."/>
            <person name="Grubbs K.J."/>
            <person name="Santa Maria K.C."/>
            <person name="Allen S.E."/>
            <person name="Farag S."/>
            <person name="Shank E.A."/>
            <person name="Bowers A."/>
        </authorList>
    </citation>
    <scope>NUCLEOTIDE SEQUENCE [LARGE SCALE GENOMIC DNA]</scope>
    <source>
        <strain evidence="2 3">AFS096845</strain>
    </source>
</reference>
<keyword evidence="1" id="KW-0732">Signal</keyword>
<name>A0A2A7I076_BACCE</name>
<evidence type="ECO:0000313" key="3">
    <source>
        <dbReference type="Proteomes" id="UP000220006"/>
    </source>
</evidence>
<sequence length="177" mass="19129">MKKILNSKLLVVGTLCAGLSISAVTPSFAAEKEKLPDTSVTNSNEYVTPVQGTVQNGTKDGGSTLASSYVSTHSWVKNYKNLYGIKVAKNEAYAQWTWSSGKISNFGSLWQSNWTAPLYGYDNEQNSWNYKYSSSGQTNQSAKFSSGIPTPWGHAGGSQFTSRILINVTGYGNSSAQ</sequence>
<feature type="chain" id="PRO_5013377954" evidence="1">
    <location>
        <begin position="30"/>
        <end position="177"/>
    </location>
</feature>
<protein>
    <submittedName>
        <fullName evidence="2">Uncharacterized protein</fullName>
    </submittedName>
</protein>
<evidence type="ECO:0000313" key="2">
    <source>
        <dbReference type="EMBL" id="PEC22638.1"/>
    </source>
</evidence>
<proteinExistence type="predicted"/>
<dbReference type="RefSeq" id="WP_097903289.1">
    <property type="nucleotide sequence ID" value="NZ_NVLK01000016.1"/>
</dbReference>
<organism evidence="2 3">
    <name type="scientific">Bacillus cereus</name>
    <dbReference type="NCBI Taxonomy" id="1396"/>
    <lineage>
        <taxon>Bacteria</taxon>
        <taxon>Bacillati</taxon>
        <taxon>Bacillota</taxon>
        <taxon>Bacilli</taxon>
        <taxon>Bacillales</taxon>
        <taxon>Bacillaceae</taxon>
        <taxon>Bacillus</taxon>
        <taxon>Bacillus cereus group</taxon>
    </lineage>
</organism>
<feature type="signal peptide" evidence="1">
    <location>
        <begin position="1"/>
        <end position="29"/>
    </location>
</feature>
<dbReference type="Proteomes" id="UP000220006">
    <property type="component" value="Unassembled WGS sequence"/>
</dbReference>
<dbReference type="EMBL" id="NVLK01000016">
    <property type="protein sequence ID" value="PEC22638.1"/>
    <property type="molecule type" value="Genomic_DNA"/>
</dbReference>
<evidence type="ECO:0000256" key="1">
    <source>
        <dbReference type="SAM" id="SignalP"/>
    </source>
</evidence>
<accession>A0A2A7I076</accession>
<dbReference type="AlphaFoldDB" id="A0A2A7I076"/>
<comment type="caution">
    <text evidence="2">The sequence shown here is derived from an EMBL/GenBank/DDBJ whole genome shotgun (WGS) entry which is preliminary data.</text>
</comment>
<gene>
    <name evidence="2" type="ORF">COM96_07625</name>
</gene>